<evidence type="ECO:0000313" key="1">
    <source>
        <dbReference type="EMBL" id="GMG55036.1"/>
    </source>
</evidence>
<name>A0A9W6Z6L5_AMBMO</name>
<dbReference type="Proteomes" id="UP001165063">
    <property type="component" value="Unassembled WGS sequence"/>
</dbReference>
<dbReference type="OrthoDB" id="6359943at2759"/>
<sequence>MTDHESESLYKPYGLYMADLLENGTSSDVQVKAFDTTYKLHSLLLMRSPYFKCLLEWSRLKKKKSLLNNSVDDDDDDDDDDRNRDIALINESSVLDLEADVQLVVNVQVDDPLITKESFELMLKRLYAIHDCEKEKEIPIQMIATGFYFEMEDIKEAMVKYWTGDAVTMSFVITALQLVSGHDFGKYGTHLRQRCKGYLCDNGWQAGCEAWDGIQPSLIPEIVNADDFFVPNEFERIMFAIKLLQLSRANDDEIELAITEFRQVFNFFTLTYAQQRELLNQKLSNDKLIFDLSSLNNSNILMAHIQYHSKLDRISPIPNESLQLPNSPELRQYAYIKEEGSLPDVTRITTSTMISPFRLSIVLMPEHFKEFSNNGSYHREFAYCGSSWRISLCNYSQSDKTFSLCVVRLPNSYSISEPPVKKSKLSSKELPFFTQALELRDDDPKFLLSNQFSI</sequence>
<dbReference type="EMBL" id="BSXU01005617">
    <property type="protein sequence ID" value="GMG55036.1"/>
    <property type="molecule type" value="Genomic_DNA"/>
</dbReference>
<dbReference type="InterPro" id="IPR011333">
    <property type="entry name" value="SKP1/BTB/POZ_sf"/>
</dbReference>
<dbReference type="PANTHER" id="PTHR47369">
    <property type="entry name" value="BTB/POZ DOMAIN-CONTAINING PROTEIN"/>
    <property type="match status" value="1"/>
</dbReference>
<protein>
    <submittedName>
        <fullName evidence="1">Unnamed protein product</fullName>
    </submittedName>
</protein>
<dbReference type="Gene3D" id="3.30.710.10">
    <property type="entry name" value="Potassium Channel Kv1.1, Chain A"/>
    <property type="match status" value="1"/>
</dbReference>
<evidence type="ECO:0000313" key="2">
    <source>
        <dbReference type="Proteomes" id="UP001165063"/>
    </source>
</evidence>
<proteinExistence type="predicted"/>
<organism evidence="1 2">
    <name type="scientific">Ambrosiozyma monospora</name>
    <name type="common">Yeast</name>
    <name type="synonym">Endomycopsis monosporus</name>
    <dbReference type="NCBI Taxonomy" id="43982"/>
    <lineage>
        <taxon>Eukaryota</taxon>
        <taxon>Fungi</taxon>
        <taxon>Dikarya</taxon>
        <taxon>Ascomycota</taxon>
        <taxon>Saccharomycotina</taxon>
        <taxon>Pichiomycetes</taxon>
        <taxon>Pichiales</taxon>
        <taxon>Pichiaceae</taxon>
        <taxon>Ambrosiozyma</taxon>
    </lineage>
</organism>
<keyword evidence="2" id="KW-1185">Reference proteome</keyword>
<comment type="caution">
    <text evidence="1">The sequence shown here is derived from an EMBL/GenBank/DDBJ whole genome shotgun (WGS) entry which is preliminary data.</text>
</comment>
<dbReference type="SUPFAM" id="SSF54695">
    <property type="entry name" value="POZ domain"/>
    <property type="match status" value="1"/>
</dbReference>
<dbReference type="PANTHER" id="PTHR47369:SF1">
    <property type="entry name" value="BTB_POZ DOMAIN-CONTAINING PROTEIN"/>
    <property type="match status" value="1"/>
</dbReference>
<reference evidence="1" key="1">
    <citation type="submission" date="2023-04" db="EMBL/GenBank/DDBJ databases">
        <title>Ambrosiozyma monospora NBRC 1965.</title>
        <authorList>
            <person name="Ichikawa N."/>
            <person name="Sato H."/>
            <person name="Tonouchi N."/>
        </authorList>
    </citation>
    <scope>NUCLEOTIDE SEQUENCE</scope>
    <source>
        <strain evidence="1">NBRC 1965</strain>
    </source>
</reference>
<dbReference type="AlphaFoldDB" id="A0A9W6Z6L5"/>
<gene>
    <name evidence="1" type="ORF">Amon01_000750600</name>
</gene>
<accession>A0A9W6Z6L5</accession>